<dbReference type="Pfam" id="PF00440">
    <property type="entry name" value="TetR_N"/>
    <property type="match status" value="1"/>
</dbReference>
<dbReference type="InterPro" id="IPR001647">
    <property type="entry name" value="HTH_TetR"/>
</dbReference>
<dbReference type="InterPro" id="IPR009057">
    <property type="entry name" value="Homeodomain-like_sf"/>
</dbReference>
<dbReference type="SUPFAM" id="SSF48498">
    <property type="entry name" value="Tetracyclin repressor-like, C-terminal domain"/>
    <property type="match status" value="1"/>
</dbReference>
<sequence length="202" mass="22836">MPRKPLTEIDIENFRTSYCQQAYALYQQEDYGAVTMRGIAKAMGCSPMMAYRYFDNKEAVFALLRATLFHRLADALEAVPSTLPPLAHLTALGVAYARFAHDEPHAYRLLYVIHVHQAQDFPETALAQKRTRKILFDATRRAIDSGDIEGDPTLIAHSIWAWVHGLVSLELANQLTQGAGFDELFPVMLENILKIHNPRNLI</sequence>
<keyword evidence="2 4" id="KW-0238">DNA-binding</keyword>
<evidence type="ECO:0000256" key="1">
    <source>
        <dbReference type="ARBA" id="ARBA00023015"/>
    </source>
</evidence>
<gene>
    <name evidence="6" type="ORF">GCM10022414_33550</name>
</gene>
<dbReference type="Proteomes" id="UP001500392">
    <property type="component" value="Unassembled WGS sequence"/>
</dbReference>
<keyword evidence="7" id="KW-1185">Reference proteome</keyword>
<dbReference type="PROSITE" id="PS50977">
    <property type="entry name" value="HTH_TETR_2"/>
    <property type="match status" value="1"/>
</dbReference>
<name>A0ABP7X4T5_9GAMM</name>
<proteinExistence type="predicted"/>
<dbReference type="PANTHER" id="PTHR30055:SF234">
    <property type="entry name" value="HTH-TYPE TRANSCRIPTIONAL REGULATOR BETI"/>
    <property type="match status" value="1"/>
</dbReference>
<dbReference type="InterPro" id="IPR050109">
    <property type="entry name" value="HTH-type_TetR-like_transc_reg"/>
</dbReference>
<evidence type="ECO:0000256" key="2">
    <source>
        <dbReference type="ARBA" id="ARBA00023125"/>
    </source>
</evidence>
<dbReference type="InterPro" id="IPR036271">
    <property type="entry name" value="Tet_transcr_reg_TetR-rel_C_sf"/>
</dbReference>
<feature type="domain" description="HTH tetR-type" evidence="5">
    <location>
        <begin position="12"/>
        <end position="72"/>
    </location>
</feature>
<evidence type="ECO:0000313" key="7">
    <source>
        <dbReference type="Proteomes" id="UP001500392"/>
    </source>
</evidence>
<protein>
    <submittedName>
        <fullName evidence="6">TetR/AcrR family transcriptional regulator</fullName>
    </submittedName>
</protein>
<dbReference type="PANTHER" id="PTHR30055">
    <property type="entry name" value="HTH-TYPE TRANSCRIPTIONAL REGULATOR RUTR"/>
    <property type="match status" value="1"/>
</dbReference>
<dbReference type="RefSeq" id="WP_344938276.1">
    <property type="nucleotide sequence ID" value="NZ_BAABDM010000010.1"/>
</dbReference>
<evidence type="ECO:0000256" key="3">
    <source>
        <dbReference type="ARBA" id="ARBA00023163"/>
    </source>
</evidence>
<feature type="DNA-binding region" description="H-T-H motif" evidence="4">
    <location>
        <begin position="35"/>
        <end position="54"/>
    </location>
</feature>
<dbReference type="Pfam" id="PF13305">
    <property type="entry name" value="TetR_C_33"/>
    <property type="match status" value="1"/>
</dbReference>
<comment type="caution">
    <text evidence="6">The sequence shown here is derived from an EMBL/GenBank/DDBJ whole genome shotgun (WGS) entry which is preliminary data.</text>
</comment>
<keyword evidence="1" id="KW-0805">Transcription regulation</keyword>
<dbReference type="EMBL" id="BAABDM010000010">
    <property type="protein sequence ID" value="GAA4104555.1"/>
    <property type="molecule type" value="Genomic_DNA"/>
</dbReference>
<dbReference type="SUPFAM" id="SSF46689">
    <property type="entry name" value="Homeodomain-like"/>
    <property type="match status" value="1"/>
</dbReference>
<evidence type="ECO:0000259" key="5">
    <source>
        <dbReference type="PROSITE" id="PS50977"/>
    </source>
</evidence>
<dbReference type="InterPro" id="IPR025996">
    <property type="entry name" value="MT1864/Rv1816-like_C"/>
</dbReference>
<dbReference type="Gene3D" id="1.10.357.10">
    <property type="entry name" value="Tetracycline Repressor, domain 2"/>
    <property type="match status" value="1"/>
</dbReference>
<evidence type="ECO:0000313" key="6">
    <source>
        <dbReference type="EMBL" id="GAA4104555.1"/>
    </source>
</evidence>
<reference evidence="7" key="1">
    <citation type="journal article" date="2019" name="Int. J. Syst. Evol. Microbiol.">
        <title>The Global Catalogue of Microorganisms (GCM) 10K type strain sequencing project: providing services to taxonomists for standard genome sequencing and annotation.</title>
        <authorList>
            <consortium name="The Broad Institute Genomics Platform"/>
            <consortium name="The Broad Institute Genome Sequencing Center for Infectious Disease"/>
            <person name="Wu L."/>
            <person name="Ma J."/>
        </authorList>
    </citation>
    <scope>NUCLEOTIDE SEQUENCE [LARGE SCALE GENOMIC DNA]</scope>
    <source>
        <strain evidence="7">JCM 17304</strain>
    </source>
</reference>
<keyword evidence="3" id="KW-0804">Transcription</keyword>
<accession>A0ABP7X4T5</accession>
<organism evidence="6 7">
    <name type="scientific">Zhongshania borealis</name>
    <dbReference type="NCBI Taxonomy" id="889488"/>
    <lineage>
        <taxon>Bacteria</taxon>
        <taxon>Pseudomonadati</taxon>
        <taxon>Pseudomonadota</taxon>
        <taxon>Gammaproteobacteria</taxon>
        <taxon>Cellvibrionales</taxon>
        <taxon>Spongiibacteraceae</taxon>
        <taxon>Zhongshania</taxon>
    </lineage>
</organism>
<evidence type="ECO:0000256" key="4">
    <source>
        <dbReference type="PROSITE-ProRule" id="PRU00335"/>
    </source>
</evidence>